<reference evidence="3" key="1">
    <citation type="submission" date="2021-01" db="EMBL/GenBank/DDBJ databases">
        <authorList>
            <consortium name="Genoscope - CEA"/>
            <person name="William W."/>
        </authorList>
    </citation>
    <scope>NUCLEOTIDE SEQUENCE</scope>
</reference>
<dbReference type="OrthoDB" id="307715at2759"/>
<accession>A0A8S1KYV2</accession>
<keyword evidence="1" id="KW-0175">Coiled coil</keyword>
<dbReference type="AlphaFoldDB" id="A0A8S1KYV2"/>
<feature type="compositionally biased region" description="Polar residues" evidence="2">
    <location>
        <begin position="27"/>
        <end position="42"/>
    </location>
</feature>
<feature type="compositionally biased region" description="Polar residues" evidence="2">
    <location>
        <begin position="72"/>
        <end position="83"/>
    </location>
</feature>
<organism evidence="3 4">
    <name type="scientific">Paramecium sonneborni</name>
    <dbReference type="NCBI Taxonomy" id="65129"/>
    <lineage>
        <taxon>Eukaryota</taxon>
        <taxon>Sar</taxon>
        <taxon>Alveolata</taxon>
        <taxon>Ciliophora</taxon>
        <taxon>Intramacronucleata</taxon>
        <taxon>Oligohymenophorea</taxon>
        <taxon>Peniculida</taxon>
        <taxon>Parameciidae</taxon>
        <taxon>Paramecium</taxon>
    </lineage>
</organism>
<evidence type="ECO:0000256" key="2">
    <source>
        <dbReference type="SAM" id="MobiDB-lite"/>
    </source>
</evidence>
<name>A0A8S1KYV2_9CILI</name>
<feature type="compositionally biased region" description="Basic and acidic residues" evidence="2">
    <location>
        <begin position="96"/>
        <end position="118"/>
    </location>
</feature>
<feature type="coiled-coil region" evidence="1">
    <location>
        <begin position="215"/>
        <end position="274"/>
    </location>
</feature>
<proteinExistence type="predicted"/>
<evidence type="ECO:0000313" key="4">
    <source>
        <dbReference type="Proteomes" id="UP000692954"/>
    </source>
</evidence>
<evidence type="ECO:0000256" key="1">
    <source>
        <dbReference type="SAM" id="Coils"/>
    </source>
</evidence>
<sequence length="577" mass="68053">MSQKDEKEQQKEDQNIENENENDDKTGVQQNQSLNDGTIQDNSRIDVPIVELKNSNEEQNQEQAKILKEESNIATPTRTSQHEASPVVQRDQIQSQEKDQQQIDNTEFKQDEQNDQNREIVNQQENTEEKINQNTEEKINDVDNHEDQKDNLSENHSKDQSEKKELVEPEEFQNSFHSQQYSQKSNKSTLSEKITFLQSALQMKDELILTLQDEISVLKQSQQDKQEHIETLEKKHEEKLEKLFKKVEELEKLLKEKENDIEQYRNGNQTLHLQDLSVISVQKNDNNIKSNVNDKKDVTIFEVLNEKQTTADLSELGNNFWLISAERKIQKNNPLYKDYFPKDPEPEQPKNKIVINHPTKKYDKSYWFKYVEIKKPPRYNHNIQLPKLPELNHQYQQNDPKILSKQLQQNQEIQQQIIQSIQQQTPLNFSQTSQNKVNPVSQSIPFSQKLLANNQRNGSQQQNNNLIKNKMYASQPTILKAQQVSFDQEDFLAEQEIEQMFAQQSPPKKQKIDWDLQPMKNYMIVQHTNSSQVIEQKEKFPILSQKLSYVNQYSHKKEISRLNESQNQNRTKLSKNY</sequence>
<feature type="compositionally biased region" description="Polar residues" evidence="2">
    <location>
        <begin position="172"/>
        <end position="187"/>
    </location>
</feature>
<protein>
    <submittedName>
        <fullName evidence="3">Uncharacterized protein</fullName>
    </submittedName>
</protein>
<comment type="caution">
    <text evidence="3">The sequence shown here is derived from an EMBL/GenBank/DDBJ whole genome shotgun (WGS) entry which is preliminary data.</text>
</comment>
<feature type="region of interest" description="Disordered" evidence="2">
    <location>
        <begin position="1"/>
        <end position="187"/>
    </location>
</feature>
<feature type="compositionally biased region" description="Basic and acidic residues" evidence="2">
    <location>
        <begin position="1"/>
        <end position="14"/>
    </location>
</feature>
<keyword evidence="4" id="KW-1185">Reference proteome</keyword>
<dbReference type="EMBL" id="CAJJDN010000013">
    <property type="protein sequence ID" value="CAD8059571.1"/>
    <property type="molecule type" value="Genomic_DNA"/>
</dbReference>
<evidence type="ECO:0000313" key="3">
    <source>
        <dbReference type="EMBL" id="CAD8059571.1"/>
    </source>
</evidence>
<dbReference type="Proteomes" id="UP000692954">
    <property type="component" value="Unassembled WGS sequence"/>
</dbReference>
<gene>
    <name evidence="3" type="ORF">PSON_ATCC_30995.1.T0130342</name>
</gene>
<feature type="compositionally biased region" description="Basic and acidic residues" evidence="2">
    <location>
        <begin position="127"/>
        <end position="167"/>
    </location>
</feature>